<dbReference type="EMBL" id="WSLF01000002">
    <property type="protein sequence ID" value="KAE9636129.1"/>
    <property type="molecule type" value="Genomic_DNA"/>
</dbReference>
<organism evidence="1 2">
    <name type="scientific">Defluviitalea raffinosedens</name>
    <dbReference type="NCBI Taxonomy" id="1450156"/>
    <lineage>
        <taxon>Bacteria</taxon>
        <taxon>Bacillati</taxon>
        <taxon>Bacillota</taxon>
        <taxon>Clostridia</taxon>
        <taxon>Lachnospirales</taxon>
        <taxon>Defluviitaleaceae</taxon>
        <taxon>Defluviitalea</taxon>
    </lineage>
</organism>
<proteinExistence type="predicted"/>
<comment type="caution">
    <text evidence="1">The sequence shown here is derived from an EMBL/GenBank/DDBJ whole genome shotgun (WGS) entry which is preliminary data.</text>
</comment>
<reference evidence="1 2" key="1">
    <citation type="submission" date="2019-12" db="EMBL/GenBank/DDBJ databases">
        <title>Defluviitalea raffinosedens, isolated from a biogas fermenter, genome sequencing and characterization.</title>
        <authorList>
            <person name="Rettenmaier R."/>
            <person name="Schneider M."/>
            <person name="Neuhaus K."/>
            <person name="Liebl W."/>
            <person name="Zverlov V."/>
        </authorList>
    </citation>
    <scope>NUCLEOTIDE SEQUENCE [LARGE SCALE GENOMIC DNA]</scope>
    <source>
        <strain evidence="1 2">249c-K6</strain>
    </source>
</reference>
<sequence length="54" mass="6345">MDLLMITIGLGIYLTRKDIFVSNFKLRRIRVLGLTMEIKAKEKSRPPHYLNNII</sequence>
<dbReference type="RefSeq" id="WP_158739383.1">
    <property type="nucleotide sequence ID" value="NZ_WSLF01000002.1"/>
</dbReference>
<evidence type="ECO:0000313" key="1">
    <source>
        <dbReference type="EMBL" id="KAE9636129.1"/>
    </source>
</evidence>
<accession>A0A7C8HGS0</accession>
<protein>
    <submittedName>
        <fullName evidence="1">Uncharacterized protein</fullName>
    </submittedName>
</protein>
<gene>
    <name evidence="1" type="ORF">GND95_03105</name>
</gene>
<evidence type="ECO:0000313" key="2">
    <source>
        <dbReference type="Proteomes" id="UP000483018"/>
    </source>
</evidence>
<dbReference type="Proteomes" id="UP000483018">
    <property type="component" value="Unassembled WGS sequence"/>
</dbReference>
<dbReference type="AlphaFoldDB" id="A0A7C8HGS0"/>
<keyword evidence="2" id="KW-1185">Reference proteome</keyword>
<name>A0A7C8HGS0_9FIRM</name>